<dbReference type="NCBIfam" id="TIGR00254">
    <property type="entry name" value="GGDEF"/>
    <property type="match status" value="1"/>
</dbReference>
<evidence type="ECO:0000313" key="5">
    <source>
        <dbReference type="EMBL" id="AEV19017.1"/>
    </source>
</evidence>
<name>A0ABM5MH99_GEOTH</name>
<evidence type="ECO:0000259" key="2">
    <source>
        <dbReference type="PROSITE" id="PS50113"/>
    </source>
</evidence>
<dbReference type="PROSITE" id="PS50113">
    <property type="entry name" value="PAC"/>
    <property type="match status" value="1"/>
</dbReference>
<feature type="domain" description="EAL" evidence="3">
    <location>
        <begin position="458"/>
        <end position="711"/>
    </location>
</feature>
<dbReference type="SMART" id="SM00267">
    <property type="entry name" value="GGDEF"/>
    <property type="match status" value="1"/>
</dbReference>
<dbReference type="Pfam" id="PF00563">
    <property type="entry name" value="EAL"/>
    <property type="match status" value="1"/>
</dbReference>
<keyword evidence="6" id="KW-1185">Reference proteome</keyword>
<dbReference type="Gene3D" id="3.30.70.270">
    <property type="match status" value="1"/>
</dbReference>
<dbReference type="PANTHER" id="PTHR44757">
    <property type="entry name" value="DIGUANYLATE CYCLASE DGCP"/>
    <property type="match status" value="1"/>
</dbReference>
<dbReference type="InterPro" id="IPR000014">
    <property type="entry name" value="PAS"/>
</dbReference>
<proteinExistence type="predicted"/>
<dbReference type="InterPro" id="IPR035919">
    <property type="entry name" value="EAL_sf"/>
</dbReference>
<keyword evidence="1" id="KW-1133">Transmembrane helix</keyword>
<dbReference type="EMBL" id="CP003125">
    <property type="protein sequence ID" value="AEV19017.1"/>
    <property type="molecule type" value="Genomic_DNA"/>
</dbReference>
<dbReference type="Proteomes" id="UP000005636">
    <property type="component" value="Chromosome"/>
</dbReference>
<dbReference type="SMART" id="SM00086">
    <property type="entry name" value="PAC"/>
    <property type="match status" value="1"/>
</dbReference>
<dbReference type="SUPFAM" id="SSF55073">
    <property type="entry name" value="Nucleotide cyclase"/>
    <property type="match status" value="1"/>
</dbReference>
<keyword evidence="1" id="KW-0472">Membrane</keyword>
<dbReference type="InterPro" id="IPR000700">
    <property type="entry name" value="PAS-assoc_C"/>
</dbReference>
<dbReference type="Gene3D" id="3.30.450.20">
    <property type="entry name" value="PAS domain"/>
    <property type="match status" value="1"/>
</dbReference>
<evidence type="ECO:0000256" key="1">
    <source>
        <dbReference type="SAM" id="Phobius"/>
    </source>
</evidence>
<reference evidence="5 6" key="1">
    <citation type="submission" date="2011-11" db="EMBL/GenBank/DDBJ databases">
        <title>Complete genome sequence of thermophilic Geobacillus thermoleovorans CCB_US3_UF5.</title>
        <authorList>
            <person name="Muhd Sakaff M.K.L."/>
            <person name="Abdul Rahman A.Y."/>
            <person name="Saito J.A."/>
            <person name="Hou S."/>
            <person name="Alam M."/>
        </authorList>
    </citation>
    <scope>NUCLEOTIDE SEQUENCE [LARGE SCALE GENOMIC DNA]</scope>
    <source>
        <strain evidence="5 6">CCB_US3_UF5</strain>
    </source>
</reference>
<dbReference type="InterPro" id="IPR001610">
    <property type="entry name" value="PAC"/>
</dbReference>
<dbReference type="Gene3D" id="3.20.20.450">
    <property type="entry name" value="EAL domain"/>
    <property type="match status" value="1"/>
</dbReference>
<feature type="domain" description="PAC" evidence="2">
    <location>
        <begin position="241"/>
        <end position="293"/>
    </location>
</feature>
<dbReference type="CDD" id="cd00130">
    <property type="entry name" value="PAS"/>
    <property type="match status" value="1"/>
</dbReference>
<dbReference type="Pfam" id="PF08447">
    <property type="entry name" value="PAS_3"/>
    <property type="match status" value="1"/>
</dbReference>
<dbReference type="NCBIfam" id="TIGR00229">
    <property type="entry name" value="sensory_box"/>
    <property type="match status" value="1"/>
</dbReference>
<dbReference type="InterPro" id="IPR052155">
    <property type="entry name" value="Biofilm_reg_signaling"/>
</dbReference>
<evidence type="ECO:0000259" key="4">
    <source>
        <dbReference type="PROSITE" id="PS50887"/>
    </source>
</evidence>
<dbReference type="CDD" id="cd01948">
    <property type="entry name" value="EAL"/>
    <property type="match status" value="1"/>
</dbReference>
<dbReference type="PROSITE" id="PS50883">
    <property type="entry name" value="EAL"/>
    <property type="match status" value="1"/>
</dbReference>
<dbReference type="InterPro" id="IPR035965">
    <property type="entry name" value="PAS-like_dom_sf"/>
</dbReference>
<sequence>MLPNVSHSRPPAANRVTGRPPVGSSIFLTKCLRNLLIFAVIFVKMEVWTSLILVKRRGSNCMDKYTAFFHHFTEAVVILNLQGVIIYNNPAFAGLALSEEEQRTLSVEGRALVERVKQRPAAFRWELLDGLLVAGVSPIIGENGQTAAVLCVLRRQAEESGLQARLAEAERRLQLIVEHSNDYVLIFSPNRELSYIPPSWKRKTNKRLPVSYEEVLTFVHPDDAPVVAQKLAELYDTYETQSAEFRKQGEKGEWVWMEAQGKAIIDEAGTLDCVIVTVKNISERKRYEEKLRQLAYFDSLTGIANRSYFERHIHELIASQTPFALCYLDFDKFKWINDHFSHQAGDYFLREAVKRVERALRPGDFFARIGGDEFVLLLPNITKTEMTALAEQLVSSFHEPFYYEKQLIQSTLSIGIAFFPKDSDRIEQVMKYADQALYEVKERGRNGYAFYRPTEHRHAVIEQDLPFAIMRGQLYLCYQPKVQLAKGKAMGVEALLRWRHPSLGEIPPLDFIPLAEESGFIFEITLWVLEQASRQVKEWERKFPGLKLAVNLSPFLLNRPELIEHVKRILRETGLSPDRLILEVTESGLMENIETGQHILTELQRLGVQAAIDDFGTGFSSLAYIRNLPVSLLKIDRSFIEGIAENSKDATIVDTIIHLAKSLDIEVLAEGVESESQVALLSQMHCDYAQGFYFSRSLEAEKLQQWLEEYNRTACNGPSS</sequence>
<evidence type="ECO:0000313" key="6">
    <source>
        <dbReference type="Proteomes" id="UP000005636"/>
    </source>
</evidence>
<protein>
    <submittedName>
        <fullName evidence="5">Diguanylate cyclase/phosphodiesterase with PAS/PAC sensors</fullName>
    </submittedName>
</protein>
<dbReference type="PROSITE" id="PS50887">
    <property type="entry name" value="GGDEF"/>
    <property type="match status" value="1"/>
</dbReference>
<dbReference type="InterPro" id="IPR029787">
    <property type="entry name" value="Nucleotide_cyclase"/>
</dbReference>
<feature type="domain" description="GGDEF" evidence="4">
    <location>
        <begin position="321"/>
        <end position="453"/>
    </location>
</feature>
<evidence type="ECO:0000259" key="3">
    <source>
        <dbReference type="PROSITE" id="PS50883"/>
    </source>
</evidence>
<feature type="transmembrane region" description="Helical" evidence="1">
    <location>
        <begin position="35"/>
        <end position="54"/>
    </location>
</feature>
<dbReference type="SUPFAM" id="SSF141868">
    <property type="entry name" value="EAL domain-like"/>
    <property type="match status" value="1"/>
</dbReference>
<gene>
    <name evidence="5" type="ORF">GTCCBUS3UF5_17050</name>
</gene>
<organism evidence="5 6">
    <name type="scientific">Geobacillus thermoleovorans CCB_US3_UF5</name>
    <dbReference type="NCBI Taxonomy" id="1111068"/>
    <lineage>
        <taxon>Bacteria</taxon>
        <taxon>Bacillati</taxon>
        <taxon>Bacillota</taxon>
        <taxon>Bacilli</taxon>
        <taxon>Bacillales</taxon>
        <taxon>Anoxybacillaceae</taxon>
        <taxon>Geobacillus</taxon>
        <taxon>Geobacillus thermoleovorans group</taxon>
    </lineage>
</organism>
<accession>A0ABM5MH99</accession>
<dbReference type="InterPro" id="IPR013655">
    <property type="entry name" value="PAS_fold_3"/>
</dbReference>
<keyword evidence="1" id="KW-0812">Transmembrane</keyword>
<dbReference type="PANTHER" id="PTHR44757:SF2">
    <property type="entry name" value="BIOFILM ARCHITECTURE MAINTENANCE PROTEIN MBAA"/>
    <property type="match status" value="1"/>
</dbReference>
<dbReference type="SUPFAM" id="SSF55785">
    <property type="entry name" value="PYP-like sensor domain (PAS domain)"/>
    <property type="match status" value="1"/>
</dbReference>
<dbReference type="InterPro" id="IPR001633">
    <property type="entry name" value="EAL_dom"/>
</dbReference>
<dbReference type="SMART" id="SM00052">
    <property type="entry name" value="EAL"/>
    <property type="match status" value="1"/>
</dbReference>
<dbReference type="InterPro" id="IPR000160">
    <property type="entry name" value="GGDEF_dom"/>
</dbReference>
<dbReference type="InterPro" id="IPR043128">
    <property type="entry name" value="Rev_trsase/Diguanyl_cyclase"/>
</dbReference>
<dbReference type="Pfam" id="PF00990">
    <property type="entry name" value="GGDEF"/>
    <property type="match status" value="1"/>
</dbReference>
<dbReference type="CDD" id="cd01949">
    <property type="entry name" value="GGDEF"/>
    <property type="match status" value="1"/>
</dbReference>